<evidence type="ECO:0000313" key="10">
    <source>
        <dbReference type="EMBL" id="TGN20047.1"/>
    </source>
</evidence>
<accession>A0A4R9M2S8</accession>
<dbReference type="InterPro" id="IPR050308">
    <property type="entry name" value="MukB/SMC"/>
</dbReference>
<keyword evidence="6" id="KW-0226">DNA condensation</keyword>
<evidence type="ECO:0000256" key="1">
    <source>
        <dbReference type="ARBA" id="ARBA00004496"/>
    </source>
</evidence>
<evidence type="ECO:0000256" key="2">
    <source>
        <dbReference type="ARBA" id="ARBA00022490"/>
    </source>
</evidence>
<gene>
    <name evidence="8" type="primary">smc</name>
    <name evidence="10" type="ORF">EHS15_04945</name>
</gene>
<dbReference type="HAMAP" id="MF_01894">
    <property type="entry name" value="Smc_prok"/>
    <property type="match status" value="1"/>
</dbReference>
<dbReference type="Proteomes" id="UP000298058">
    <property type="component" value="Unassembled WGS sequence"/>
</dbReference>
<feature type="coiled-coil region" evidence="8">
    <location>
        <begin position="722"/>
        <end position="766"/>
    </location>
</feature>
<dbReference type="GO" id="GO:0005524">
    <property type="term" value="F:ATP binding"/>
    <property type="evidence" value="ECO:0007669"/>
    <property type="project" value="UniProtKB-UniRule"/>
</dbReference>
<evidence type="ECO:0000256" key="6">
    <source>
        <dbReference type="ARBA" id="ARBA00023067"/>
    </source>
</evidence>
<dbReference type="PIRSF" id="PIRSF005719">
    <property type="entry name" value="SMC"/>
    <property type="match status" value="1"/>
</dbReference>
<dbReference type="FunFam" id="3.40.50.300:FF:000901">
    <property type="entry name" value="Chromosome partition protein Smc"/>
    <property type="match status" value="1"/>
</dbReference>
<dbReference type="OrthoDB" id="9808768at2"/>
<feature type="domain" description="RecF/RecN/SMC N-terminal" evidence="9">
    <location>
        <begin position="2"/>
        <end position="456"/>
    </location>
</feature>
<feature type="domain" description="RecF/RecN/SMC N-terminal" evidence="9">
    <location>
        <begin position="518"/>
        <end position="902"/>
    </location>
</feature>
<evidence type="ECO:0000256" key="4">
    <source>
        <dbReference type="ARBA" id="ARBA00022840"/>
    </source>
</evidence>
<reference evidence="10" key="1">
    <citation type="journal article" date="2019" name="PLoS Negl. Trop. Dis.">
        <title>Revisiting the worldwide diversity of Leptospira species in the environment.</title>
        <authorList>
            <person name="Vincent A.T."/>
            <person name="Schiettekatte O."/>
            <person name="Bourhy P."/>
            <person name="Veyrier F.J."/>
            <person name="Picardeau M."/>
        </authorList>
    </citation>
    <scope>NUCLEOTIDE SEQUENCE [LARGE SCALE GENOMIC DNA]</scope>
    <source>
        <strain evidence="10">201300427</strain>
    </source>
</reference>
<dbReference type="InterPro" id="IPR027417">
    <property type="entry name" value="P-loop_NTPase"/>
</dbReference>
<dbReference type="GO" id="GO:0003677">
    <property type="term" value="F:DNA binding"/>
    <property type="evidence" value="ECO:0007669"/>
    <property type="project" value="UniProtKB-UniRule"/>
</dbReference>
<dbReference type="RefSeq" id="WP_135759443.1">
    <property type="nucleotide sequence ID" value="NZ_RQHW01000016.1"/>
</dbReference>
<dbReference type="InterPro" id="IPR011890">
    <property type="entry name" value="SMC_prok"/>
</dbReference>
<protein>
    <recommendedName>
        <fullName evidence="8">Chromosome partition protein Smc</fullName>
    </recommendedName>
</protein>
<feature type="coiled-coil region" evidence="8">
    <location>
        <begin position="234"/>
        <end position="289"/>
    </location>
</feature>
<dbReference type="GO" id="GO:0006260">
    <property type="term" value="P:DNA replication"/>
    <property type="evidence" value="ECO:0007669"/>
    <property type="project" value="UniProtKB-UniRule"/>
</dbReference>
<keyword evidence="3 8" id="KW-0547">Nucleotide-binding</keyword>
<dbReference type="PANTHER" id="PTHR42963:SF1">
    <property type="entry name" value="DUF4476 DOMAIN-CONTAINING PROTEIN"/>
    <property type="match status" value="1"/>
</dbReference>
<dbReference type="GO" id="GO:0007059">
    <property type="term" value="P:chromosome segregation"/>
    <property type="evidence" value="ECO:0007669"/>
    <property type="project" value="UniProtKB-UniRule"/>
</dbReference>
<comment type="subcellular location">
    <subcellularLocation>
        <location evidence="1 8">Cytoplasm</location>
    </subcellularLocation>
</comment>
<keyword evidence="4 8" id="KW-0067">ATP-binding</keyword>
<dbReference type="GO" id="GO:0005737">
    <property type="term" value="C:cytoplasm"/>
    <property type="evidence" value="ECO:0007669"/>
    <property type="project" value="UniProtKB-SubCell"/>
</dbReference>
<sequence length="926" mass="107207">MHLKSLNIVGFKTFADETEIAFDPGFTAVVGPNGSGKSNIVDSVKWVFGEKSAKGLRGEKMDDVIFHGTESRRAAGFSEVSILFDNHDHYFSVDFPSVKITRRLYPDGENEYYLNDVRSARKDIEKTLLDTGIGKSSYSILEQGRVDQILNSKPEERRAIFEEAAGVSRFKLDRKEATKKLDDTNQNLLRIQDIMRAMLGEMEIKEKQSEKAETYFKLKQELDESDKNLRYLKLTDFKKRMKKSDEELQDIRDKNKNILSQIQDETNLISEKEKVKETKEKEIAEIDKKLFDHLSKTQIQKEKISKNKTFISEYDVRISEIVSLLDEETQSTIRLEVEKKNIELENERQKEIQSNLASEIQKLENHKLTLESQIKSEEESITRKETRIGENEKRHISLREKQKLIIQDLILELENKKKESRESEDRRNDDKAVLLSKLDGFQMNLETSLSYLSGGQYSDLQNELSKLDLLDYKNKLSQFLEKEDSFRNLLFDKDGVLSKKELVDQEIEDLLLENENLTRNIRESQAQILVFRNEWEDTRNIIVDLEKKLLESQGRMENQTKQLLGLEERIVEIQKRISATKEQEASIREKREFLEKEVISLEKEIEDAYQEFLSMSKILESEKETLQSLLDDIQNLKANISKNQEVFQTLLPLLSEKERTSSALKVQIDSLIEELYNDFSLTDSELEVEKRELVLDQKSEEKRLRSAKSEIQLLGSINPLAIEEYRNIKEVYEHNLKQKEDIESSKKDIEDVLKRINEQSEKLFQETFEKIKANFQETFSTLFNGGRATLELTEKEDSLNSGVEIMAEPPGKHVQNLRLLSGGEKSLTAIALLFAIYMVKPSPFCFLDEIDAALDEANKLRFCQILDRFKDKTQFIVVSHAQSTISRANAIFGVTNEEPGISKIVSLRLDEAKVFSKNLPKTGTND</sequence>
<evidence type="ECO:0000256" key="3">
    <source>
        <dbReference type="ARBA" id="ARBA00022741"/>
    </source>
</evidence>
<proteinExistence type="inferred from homology"/>
<dbReference type="InterPro" id="IPR003395">
    <property type="entry name" value="RecF/RecN/SMC_N"/>
</dbReference>
<dbReference type="InterPro" id="IPR024704">
    <property type="entry name" value="SMC"/>
</dbReference>
<organism evidence="10 11">
    <name type="scientific">Leptospira idonii</name>
    <dbReference type="NCBI Taxonomy" id="1193500"/>
    <lineage>
        <taxon>Bacteria</taxon>
        <taxon>Pseudomonadati</taxon>
        <taxon>Spirochaetota</taxon>
        <taxon>Spirochaetia</taxon>
        <taxon>Leptospirales</taxon>
        <taxon>Leptospiraceae</taxon>
        <taxon>Leptospira</taxon>
    </lineage>
</organism>
<dbReference type="CDD" id="cd03278">
    <property type="entry name" value="ABC_SMC_barmotin"/>
    <property type="match status" value="1"/>
</dbReference>
<comment type="subunit">
    <text evidence="8">Homodimer.</text>
</comment>
<comment type="function">
    <text evidence="8">Required for chromosome condensation and partitioning.</text>
</comment>
<evidence type="ECO:0000256" key="7">
    <source>
        <dbReference type="ARBA" id="ARBA00023125"/>
    </source>
</evidence>
<keyword evidence="2 8" id="KW-0963">Cytoplasm</keyword>
<dbReference type="EMBL" id="RQHW01000016">
    <property type="protein sequence ID" value="TGN20047.1"/>
    <property type="molecule type" value="Genomic_DNA"/>
</dbReference>
<name>A0A4R9M2S8_9LEPT</name>
<comment type="caution">
    <text evidence="10">The sequence shown here is derived from an EMBL/GenBank/DDBJ whole genome shotgun (WGS) entry which is preliminary data.</text>
</comment>
<evidence type="ECO:0000259" key="9">
    <source>
        <dbReference type="Pfam" id="PF02463"/>
    </source>
</evidence>
<comment type="similarity">
    <text evidence="8">Belongs to the SMC family.</text>
</comment>
<evidence type="ECO:0000256" key="8">
    <source>
        <dbReference type="HAMAP-Rule" id="MF_01894"/>
    </source>
</evidence>
<dbReference type="AlphaFoldDB" id="A0A4R9M2S8"/>
<dbReference type="GO" id="GO:0016887">
    <property type="term" value="F:ATP hydrolysis activity"/>
    <property type="evidence" value="ECO:0007669"/>
    <property type="project" value="InterPro"/>
</dbReference>
<feature type="binding site" evidence="8">
    <location>
        <begin position="32"/>
        <end position="39"/>
    </location>
    <ligand>
        <name>ATP</name>
        <dbReference type="ChEBI" id="CHEBI:30616"/>
    </ligand>
</feature>
<dbReference type="Pfam" id="PF02463">
    <property type="entry name" value="SMC_N"/>
    <property type="match status" value="2"/>
</dbReference>
<dbReference type="Gene3D" id="3.40.50.300">
    <property type="entry name" value="P-loop containing nucleotide triphosphate hydrolases"/>
    <property type="match status" value="2"/>
</dbReference>
<keyword evidence="7 8" id="KW-0238">DNA-binding</keyword>
<dbReference type="PANTHER" id="PTHR42963">
    <property type="entry name" value="CHROMOSOME PARTITION PROTEIN MUKB"/>
    <property type="match status" value="1"/>
</dbReference>
<evidence type="ECO:0000313" key="11">
    <source>
        <dbReference type="Proteomes" id="UP000298058"/>
    </source>
</evidence>
<keyword evidence="5 8" id="KW-0175">Coiled coil</keyword>
<comment type="domain">
    <text evidence="8">Contains large globular domains required for ATP hydrolysis at each terminus and a third globular domain forming a flexible hinge near the middle of the molecule. These domains are separated by coiled-coil structures.</text>
</comment>
<feature type="coiled-coil region" evidence="8">
    <location>
        <begin position="334"/>
        <end position="426"/>
    </location>
</feature>
<evidence type="ECO:0000256" key="5">
    <source>
        <dbReference type="ARBA" id="ARBA00023054"/>
    </source>
</evidence>
<dbReference type="GO" id="GO:0030261">
    <property type="term" value="P:chromosome condensation"/>
    <property type="evidence" value="ECO:0007669"/>
    <property type="project" value="UniProtKB-KW"/>
</dbReference>
<keyword evidence="11" id="KW-1185">Reference proteome</keyword>
<dbReference type="SUPFAM" id="SSF52540">
    <property type="entry name" value="P-loop containing nucleoside triphosphate hydrolases"/>
    <property type="match status" value="2"/>
</dbReference>
<feature type="coiled-coil region" evidence="8">
    <location>
        <begin position="500"/>
        <end position="674"/>
    </location>
</feature>
<feature type="coiled-coil region" evidence="8">
    <location>
        <begin position="167"/>
        <end position="194"/>
    </location>
</feature>
<dbReference type="GO" id="GO:0007062">
    <property type="term" value="P:sister chromatid cohesion"/>
    <property type="evidence" value="ECO:0007669"/>
    <property type="project" value="InterPro"/>
</dbReference>